<dbReference type="PANTHER" id="PTHR35092">
    <property type="entry name" value="CHLORINASE MJ1651"/>
    <property type="match status" value="1"/>
</dbReference>
<dbReference type="PANTHER" id="PTHR35092:SF1">
    <property type="entry name" value="CHLORINASE MJ1651"/>
    <property type="match status" value="1"/>
</dbReference>
<dbReference type="Pfam" id="PF01887">
    <property type="entry name" value="SAM_HAT_N"/>
    <property type="match status" value="1"/>
</dbReference>
<dbReference type="Proteomes" id="UP000593892">
    <property type="component" value="Chromosome"/>
</dbReference>
<accession>A0A7S7NTP8</accession>
<dbReference type="Gene3D" id="2.40.30.90">
    <property type="entry name" value="Bacterial fluorinating enzyme like"/>
    <property type="match status" value="1"/>
</dbReference>
<evidence type="ECO:0000256" key="1">
    <source>
        <dbReference type="ARBA" id="ARBA00022691"/>
    </source>
</evidence>
<dbReference type="SUPFAM" id="SSF102522">
    <property type="entry name" value="Bacterial fluorinating enzyme, N-terminal domain"/>
    <property type="match status" value="1"/>
</dbReference>
<proteinExistence type="inferred from homology"/>
<evidence type="ECO:0000313" key="5">
    <source>
        <dbReference type="EMBL" id="QOY89548.1"/>
    </source>
</evidence>
<organism evidence="5 6">
    <name type="scientific">Paludibaculum fermentans</name>
    <dbReference type="NCBI Taxonomy" id="1473598"/>
    <lineage>
        <taxon>Bacteria</taxon>
        <taxon>Pseudomonadati</taxon>
        <taxon>Acidobacteriota</taxon>
        <taxon>Terriglobia</taxon>
        <taxon>Bryobacterales</taxon>
        <taxon>Bryobacteraceae</taxon>
        <taxon>Paludibaculum</taxon>
    </lineage>
</organism>
<dbReference type="InterPro" id="IPR002747">
    <property type="entry name" value="SAM_OH_AdoTrfase"/>
</dbReference>
<evidence type="ECO:0000259" key="4">
    <source>
        <dbReference type="Pfam" id="PF20257"/>
    </source>
</evidence>
<dbReference type="AlphaFoldDB" id="A0A7S7NTP8"/>
<comment type="similarity">
    <text evidence="2">Belongs to the SAM hydrolase / SAM-dependent halogenase family.</text>
</comment>
<reference evidence="5 6" key="1">
    <citation type="submission" date="2020-10" db="EMBL/GenBank/DDBJ databases">
        <title>Complete genome sequence of Paludibaculum fermentans P105T, a facultatively anaerobic acidobacterium capable of dissimilatory Fe(III) reduction.</title>
        <authorList>
            <person name="Dedysh S.N."/>
            <person name="Beletsky A.V."/>
            <person name="Kulichevskaya I.S."/>
            <person name="Mardanov A.V."/>
            <person name="Ravin N.V."/>
        </authorList>
    </citation>
    <scope>NUCLEOTIDE SEQUENCE [LARGE SCALE GENOMIC DNA]</scope>
    <source>
        <strain evidence="5 6">P105</strain>
    </source>
</reference>
<keyword evidence="1" id="KW-0949">S-adenosyl-L-methionine</keyword>
<gene>
    <name evidence="5" type="ORF">IRI77_06235</name>
</gene>
<feature type="domain" description="S-adenosyl-l-methionine hydroxide adenosyltransferase C-terminal" evidence="4">
    <location>
        <begin position="172"/>
        <end position="256"/>
    </location>
</feature>
<dbReference type="RefSeq" id="WP_194451210.1">
    <property type="nucleotide sequence ID" value="NZ_CP063849.1"/>
</dbReference>
<sequence length="260" mass="28283">MPLITLLTDFGLHDHFVGVMKGVIAGIAPKTQVIDISHEVEPYHIGQARFLLSQSWPFFPKRTVHVCIVDPGVGTARRPILVEVDGHRFVGPDNGLFSDLVVREGAKVRHITSTKLFLNNISQTFHGRDVFSPVAAHLTAGVTPSKTGPLISDALRQTTSEPVRIGRRFWQGEIVHIDRFGNLITNLPASEFKEMRPKGMALKVGLRLLTTLVESYASAPDDEPFLIEGSSGNLEAAVNQGSAAKVLGVGLGAPVELELW</sequence>
<dbReference type="SUPFAM" id="SSF101852">
    <property type="entry name" value="Bacterial fluorinating enzyme, C-terminal domain"/>
    <property type="match status" value="1"/>
</dbReference>
<dbReference type="Pfam" id="PF20257">
    <property type="entry name" value="SAM_HAT_C"/>
    <property type="match status" value="1"/>
</dbReference>
<dbReference type="PIRSF" id="PIRSF006779">
    <property type="entry name" value="UCP006779"/>
    <property type="match status" value="1"/>
</dbReference>
<dbReference type="InterPro" id="IPR046469">
    <property type="entry name" value="SAM_HAT_N"/>
</dbReference>
<evidence type="ECO:0000313" key="6">
    <source>
        <dbReference type="Proteomes" id="UP000593892"/>
    </source>
</evidence>
<dbReference type="InterPro" id="IPR046470">
    <property type="entry name" value="SAM_HAT_C"/>
</dbReference>
<dbReference type="InterPro" id="IPR023228">
    <property type="entry name" value="SAM_OH_AdoTrfase_N_sf"/>
</dbReference>
<dbReference type="InterPro" id="IPR023227">
    <property type="entry name" value="SAM_OH_AdoTrfase_C_sf"/>
</dbReference>
<feature type="domain" description="S-adenosyl-l-methionine hydroxide adenosyltransferase N-terminal" evidence="3">
    <location>
        <begin position="4"/>
        <end position="147"/>
    </location>
</feature>
<evidence type="ECO:0000259" key="3">
    <source>
        <dbReference type="Pfam" id="PF01887"/>
    </source>
</evidence>
<name>A0A7S7NTP8_PALFE</name>
<evidence type="ECO:0000256" key="2">
    <source>
        <dbReference type="ARBA" id="ARBA00024035"/>
    </source>
</evidence>
<keyword evidence="6" id="KW-1185">Reference proteome</keyword>
<dbReference type="EMBL" id="CP063849">
    <property type="protein sequence ID" value="QOY89548.1"/>
    <property type="molecule type" value="Genomic_DNA"/>
</dbReference>
<protein>
    <submittedName>
        <fullName evidence="5">SAM-dependent chlorinase/fluorinase</fullName>
    </submittedName>
</protein>
<dbReference type="KEGG" id="pfer:IRI77_06235"/>
<dbReference type="Gene3D" id="3.40.50.10790">
    <property type="entry name" value="S-adenosyl-l-methionine hydroxide adenosyltransferase, N-terminal"/>
    <property type="match status" value="1"/>
</dbReference>